<evidence type="ECO:0000313" key="5">
    <source>
        <dbReference type="EMBL" id="EGV00573.1"/>
    </source>
</evidence>
<dbReference type="InterPro" id="IPR029026">
    <property type="entry name" value="tRNA_m1G_MTases_N"/>
</dbReference>
<keyword evidence="6" id="KW-1185">Reference proteome</keyword>
<dbReference type="PANTHER" id="PTHR43191">
    <property type="entry name" value="RRNA METHYLTRANSFERASE 3"/>
    <property type="match status" value="1"/>
</dbReference>
<dbReference type="InterPro" id="IPR051259">
    <property type="entry name" value="rRNA_Methyltransferase"/>
</dbReference>
<evidence type="ECO:0000256" key="1">
    <source>
        <dbReference type="ARBA" id="ARBA00007228"/>
    </source>
</evidence>
<keyword evidence="2 5" id="KW-0489">Methyltransferase</keyword>
<dbReference type="InterPro" id="IPR013123">
    <property type="entry name" value="SpoU_subst-bd"/>
</dbReference>
<dbReference type="GO" id="GO:0006396">
    <property type="term" value="P:RNA processing"/>
    <property type="evidence" value="ECO:0007669"/>
    <property type="project" value="InterPro"/>
</dbReference>
<dbReference type="CDD" id="cd18095">
    <property type="entry name" value="SpoU-like_rRNA-MTase"/>
    <property type="match status" value="1"/>
</dbReference>
<dbReference type="PANTHER" id="PTHR43191:SF2">
    <property type="entry name" value="RRNA METHYLTRANSFERASE 3, MITOCHONDRIAL"/>
    <property type="match status" value="1"/>
</dbReference>
<dbReference type="EMBL" id="AFXA01000002">
    <property type="protein sequence ID" value="EGV00573.1"/>
    <property type="molecule type" value="Genomic_DNA"/>
</dbReference>
<evidence type="ECO:0000313" key="6">
    <source>
        <dbReference type="Proteomes" id="UP000004978"/>
    </source>
</evidence>
<keyword evidence="3" id="KW-0808">Transferase</keyword>
<evidence type="ECO:0000256" key="2">
    <source>
        <dbReference type="ARBA" id="ARBA00022603"/>
    </source>
</evidence>
<gene>
    <name evidence="5" type="ORF">MCSF7_02674</name>
</gene>
<dbReference type="RefSeq" id="WP_006608343.1">
    <property type="nucleotide sequence ID" value="NZ_AFXA01000002.1"/>
</dbReference>
<name>F9UJ77_9BACT</name>
<sequence length="243" mass="27554">MKNNKDLISSVQNAKIKYLKKIQNDNKSPFFIVETYHLVKEALELNLVEEIYELNNKNVYENAYKITENILNTLTNTVNPDGVVALCKKPKNNKLGSKIIFLDNVQDPGNVGTIMRNAIAFGFDTLITNVNVFNSKIIRSSQGAIFKINTIKIDESLGMIQELKKLNYHVFMTSLDKDSQDFKTIKYPKENIVIVFGNEGRGINQELYSFADKRIYIPISFESLNVAVASGIVLNEIYSKQGE</sequence>
<dbReference type="GO" id="GO:0003723">
    <property type="term" value="F:RNA binding"/>
    <property type="evidence" value="ECO:0007669"/>
    <property type="project" value="InterPro"/>
</dbReference>
<comment type="caution">
    <text evidence="5">The sequence shown here is derived from an EMBL/GenBank/DDBJ whole genome shotgun (WGS) entry which is preliminary data.</text>
</comment>
<dbReference type="SUPFAM" id="SSF75217">
    <property type="entry name" value="alpha/beta knot"/>
    <property type="match status" value="1"/>
</dbReference>
<protein>
    <submittedName>
        <fullName evidence="5">rRNA methylase</fullName>
    </submittedName>
</protein>
<proteinExistence type="inferred from homology"/>
<organism evidence="5 6">
    <name type="scientific">Mycoplasmopsis columbina SF7</name>
    <dbReference type="NCBI Taxonomy" id="1037410"/>
    <lineage>
        <taxon>Bacteria</taxon>
        <taxon>Bacillati</taxon>
        <taxon>Mycoplasmatota</taxon>
        <taxon>Mycoplasmoidales</taxon>
        <taxon>Metamycoplasmataceae</taxon>
        <taxon>Mycoplasmopsis</taxon>
    </lineage>
</organism>
<dbReference type="Pfam" id="PF00588">
    <property type="entry name" value="SpoU_methylase"/>
    <property type="match status" value="1"/>
</dbReference>
<reference evidence="5 6" key="1">
    <citation type="journal article" date="2013" name="Genome Announc.">
        <title>Genome Sequence of Mycoplasma columbinum Strain SF7.</title>
        <authorList>
            <person name="Guo Z."/>
            <person name="Xu X."/>
            <person name="Zheng Q."/>
            <person name="Li T."/>
            <person name="Kuang S."/>
            <person name="Zhang Z."/>
            <person name="Chen Y."/>
            <person name="Lu X."/>
            <person name="Zhou R."/>
            <person name="Bi D."/>
            <person name="Jin H."/>
        </authorList>
    </citation>
    <scope>NUCLEOTIDE SEQUENCE [LARGE SCALE GENOMIC DNA]</scope>
    <source>
        <strain evidence="5 6">SF7</strain>
    </source>
</reference>
<dbReference type="GO" id="GO:0005737">
    <property type="term" value="C:cytoplasm"/>
    <property type="evidence" value="ECO:0007669"/>
    <property type="project" value="UniProtKB-ARBA"/>
</dbReference>
<dbReference type="STRING" id="1037410.MCSF7_02674"/>
<dbReference type="SUPFAM" id="SSF55315">
    <property type="entry name" value="L30e-like"/>
    <property type="match status" value="1"/>
</dbReference>
<evidence type="ECO:0000256" key="3">
    <source>
        <dbReference type="ARBA" id="ARBA00022679"/>
    </source>
</evidence>
<dbReference type="AlphaFoldDB" id="F9UJ77"/>
<dbReference type="Proteomes" id="UP000004978">
    <property type="component" value="Unassembled WGS sequence"/>
</dbReference>
<dbReference type="InterPro" id="IPR001537">
    <property type="entry name" value="SpoU_MeTrfase"/>
</dbReference>
<evidence type="ECO:0000259" key="4">
    <source>
        <dbReference type="SMART" id="SM00967"/>
    </source>
</evidence>
<feature type="domain" description="RNA 2-O ribose methyltransferase substrate binding" evidence="4">
    <location>
        <begin position="32"/>
        <end position="93"/>
    </location>
</feature>
<dbReference type="Gene3D" id="3.30.1330.30">
    <property type="match status" value="1"/>
</dbReference>
<dbReference type="eggNOG" id="COG0566">
    <property type="taxonomic scope" value="Bacteria"/>
</dbReference>
<accession>F9UJ77</accession>
<dbReference type="GO" id="GO:0032259">
    <property type="term" value="P:methylation"/>
    <property type="evidence" value="ECO:0007669"/>
    <property type="project" value="UniProtKB-KW"/>
</dbReference>
<dbReference type="InterPro" id="IPR029064">
    <property type="entry name" value="Ribosomal_eL30-like_sf"/>
</dbReference>
<dbReference type="GO" id="GO:0008173">
    <property type="term" value="F:RNA methyltransferase activity"/>
    <property type="evidence" value="ECO:0007669"/>
    <property type="project" value="InterPro"/>
</dbReference>
<dbReference type="SMART" id="SM00967">
    <property type="entry name" value="SpoU_sub_bind"/>
    <property type="match status" value="1"/>
</dbReference>
<dbReference type="Gene3D" id="3.40.1280.10">
    <property type="match status" value="1"/>
</dbReference>
<comment type="similarity">
    <text evidence="1">Belongs to the class IV-like SAM-binding methyltransferase superfamily. RNA methyltransferase TrmH family.</text>
</comment>
<dbReference type="InterPro" id="IPR029028">
    <property type="entry name" value="Alpha/beta_knot_MTases"/>
</dbReference>